<protein>
    <submittedName>
        <fullName evidence="1">Uncharacterized protein</fullName>
    </submittedName>
</protein>
<evidence type="ECO:0000313" key="2">
    <source>
        <dbReference type="Proteomes" id="UP000800235"/>
    </source>
</evidence>
<comment type="caution">
    <text evidence="1">The sequence shown here is derived from an EMBL/GenBank/DDBJ whole genome shotgun (WGS) entry which is preliminary data.</text>
</comment>
<reference evidence="1" key="1">
    <citation type="journal article" date="2020" name="Stud. Mycol.">
        <title>101 Dothideomycetes genomes: a test case for predicting lifestyles and emergence of pathogens.</title>
        <authorList>
            <person name="Haridas S."/>
            <person name="Albert R."/>
            <person name="Binder M."/>
            <person name="Bloem J."/>
            <person name="Labutti K."/>
            <person name="Salamov A."/>
            <person name="Andreopoulos B."/>
            <person name="Baker S."/>
            <person name="Barry K."/>
            <person name="Bills G."/>
            <person name="Bluhm B."/>
            <person name="Cannon C."/>
            <person name="Castanera R."/>
            <person name="Culley D."/>
            <person name="Daum C."/>
            <person name="Ezra D."/>
            <person name="Gonzalez J."/>
            <person name="Henrissat B."/>
            <person name="Kuo A."/>
            <person name="Liang C."/>
            <person name="Lipzen A."/>
            <person name="Lutzoni F."/>
            <person name="Magnuson J."/>
            <person name="Mondo S."/>
            <person name="Nolan M."/>
            <person name="Ohm R."/>
            <person name="Pangilinan J."/>
            <person name="Park H.-J."/>
            <person name="Ramirez L."/>
            <person name="Alfaro M."/>
            <person name="Sun H."/>
            <person name="Tritt A."/>
            <person name="Yoshinaga Y."/>
            <person name="Zwiers L.-H."/>
            <person name="Turgeon B."/>
            <person name="Goodwin S."/>
            <person name="Spatafora J."/>
            <person name="Crous P."/>
            <person name="Grigoriev I."/>
        </authorList>
    </citation>
    <scope>NUCLEOTIDE SEQUENCE</scope>
    <source>
        <strain evidence="1">CBS 130266</strain>
    </source>
</reference>
<dbReference type="AlphaFoldDB" id="A0A9P4TVE7"/>
<dbReference type="EMBL" id="MU007068">
    <property type="protein sequence ID" value="KAF2425758.1"/>
    <property type="molecule type" value="Genomic_DNA"/>
</dbReference>
<organism evidence="1 2">
    <name type="scientific">Tothia fuscella</name>
    <dbReference type="NCBI Taxonomy" id="1048955"/>
    <lineage>
        <taxon>Eukaryota</taxon>
        <taxon>Fungi</taxon>
        <taxon>Dikarya</taxon>
        <taxon>Ascomycota</taxon>
        <taxon>Pezizomycotina</taxon>
        <taxon>Dothideomycetes</taxon>
        <taxon>Pleosporomycetidae</taxon>
        <taxon>Venturiales</taxon>
        <taxon>Cylindrosympodiaceae</taxon>
        <taxon>Tothia</taxon>
    </lineage>
</organism>
<name>A0A9P4TVE7_9PEZI</name>
<proteinExistence type="predicted"/>
<gene>
    <name evidence="1" type="ORF">EJ08DRAFT_398051</name>
</gene>
<dbReference type="Proteomes" id="UP000800235">
    <property type="component" value="Unassembled WGS sequence"/>
</dbReference>
<evidence type="ECO:0000313" key="1">
    <source>
        <dbReference type="EMBL" id="KAF2425758.1"/>
    </source>
</evidence>
<sequence length="133" mass="15497">MLGIREQSPCTHEASGISLHFSLCHFQFAHIIFPGGLPRPSSGHAYSSAIPSNNRVHPLPYKMKFRKIYRQSTRMACPNMSPFLDSIGRKPTTFRSGELCNMPWWPIDRGWITFWGFSFYDYDEKHSFMLCRF</sequence>
<keyword evidence="2" id="KW-1185">Reference proteome</keyword>
<accession>A0A9P4TVE7</accession>